<evidence type="ECO:0000313" key="2">
    <source>
        <dbReference type="EMBL" id="JAE14190.1"/>
    </source>
</evidence>
<feature type="compositionally biased region" description="Basic residues" evidence="1">
    <location>
        <begin position="96"/>
        <end position="111"/>
    </location>
</feature>
<reference evidence="2" key="2">
    <citation type="journal article" date="2015" name="Data Brief">
        <title>Shoot transcriptome of the giant reed, Arundo donax.</title>
        <authorList>
            <person name="Barrero R.A."/>
            <person name="Guerrero F.D."/>
            <person name="Moolhuijzen P."/>
            <person name="Goolsby J.A."/>
            <person name="Tidwell J."/>
            <person name="Bellgard S.E."/>
            <person name="Bellgard M.I."/>
        </authorList>
    </citation>
    <scope>NUCLEOTIDE SEQUENCE</scope>
    <source>
        <tissue evidence="2">Shoot tissue taken approximately 20 cm above the soil surface</tissue>
    </source>
</reference>
<proteinExistence type="predicted"/>
<dbReference type="AlphaFoldDB" id="A0A0A9FN02"/>
<accession>A0A0A9FN02</accession>
<evidence type="ECO:0000256" key="1">
    <source>
        <dbReference type="SAM" id="MobiDB-lite"/>
    </source>
</evidence>
<name>A0A0A9FN02_ARUDO</name>
<feature type="region of interest" description="Disordered" evidence="1">
    <location>
        <begin position="96"/>
        <end position="118"/>
    </location>
</feature>
<organism evidence="2">
    <name type="scientific">Arundo donax</name>
    <name type="common">Giant reed</name>
    <name type="synonym">Donax arundinaceus</name>
    <dbReference type="NCBI Taxonomy" id="35708"/>
    <lineage>
        <taxon>Eukaryota</taxon>
        <taxon>Viridiplantae</taxon>
        <taxon>Streptophyta</taxon>
        <taxon>Embryophyta</taxon>
        <taxon>Tracheophyta</taxon>
        <taxon>Spermatophyta</taxon>
        <taxon>Magnoliopsida</taxon>
        <taxon>Liliopsida</taxon>
        <taxon>Poales</taxon>
        <taxon>Poaceae</taxon>
        <taxon>PACMAD clade</taxon>
        <taxon>Arundinoideae</taxon>
        <taxon>Arundineae</taxon>
        <taxon>Arundo</taxon>
    </lineage>
</organism>
<protein>
    <submittedName>
        <fullName evidence="2">Uncharacterized protein</fullName>
    </submittedName>
</protein>
<sequence>MAYTTDGTPVFIPMSSAPPATARYQPVGANGAATEGNGGAPALLGGAREPLAKKKHDRPRKHSPTAPCHWHWCLHSRPWHRRWQLPALLGLSRPKARRRRTLHRQHRRTARRRGDDLRAPPTRSTCLLLAQQGLDLHLMLFLCCRGRISKDHVILSAWIAYGLHSFSEWRHIKCDPSAICYFSWNSDIRGQ</sequence>
<dbReference type="EMBL" id="GBRH01183706">
    <property type="protein sequence ID" value="JAE14190.1"/>
    <property type="molecule type" value="Transcribed_RNA"/>
</dbReference>
<reference evidence="2" key="1">
    <citation type="submission" date="2014-09" db="EMBL/GenBank/DDBJ databases">
        <authorList>
            <person name="Magalhaes I.L.F."/>
            <person name="Oliveira U."/>
            <person name="Santos F.R."/>
            <person name="Vidigal T.H.D.A."/>
            <person name="Brescovit A.D."/>
            <person name="Santos A.J."/>
        </authorList>
    </citation>
    <scope>NUCLEOTIDE SEQUENCE</scope>
    <source>
        <tissue evidence="2">Shoot tissue taken approximately 20 cm above the soil surface</tissue>
    </source>
</reference>